<keyword evidence="5" id="KW-0964">Secreted</keyword>
<dbReference type="Proteomes" id="UP000000417">
    <property type="component" value="Chromosome"/>
</dbReference>
<dbReference type="PANTHER" id="PTHR30288">
    <property type="entry name" value="FLAGELLAR CAP/ASSEMBLY PROTEIN FLID"/>
    <property type="match status" value="1"/>
</dbReference>
<dbReference type="GO" id="GO:0007155">
    <property type="term" value="P:cell adhesion"/>
    <property type="evidence" value="ECO:0007669"/>
    <property type="project" value="InterPro"/>
</dbReference>
<protein>
    <recommendedName>
        <fullName evidence="5">Flagellar hook-associated protein 2</fullName>
        <shortName evidence="5">HAP2</shortName>
    </recommendedName>
    <alternativeName>
        <fullName evidence="5">Flagellar cap protein</fullName>
    </alternativeName>
</protein>
<keyword evidence="9" id="KW-1185">Reference proteome</keyword>
<evidence type="ECO:0000256" key="3">
    <source>
        <dbReference type="ARBA" id="ARBA00023054"/>
    </source>
</evidence>
<evidence type="ECO:0000256" key="5">
    <source>
        <dbReference type="RuleBase" id="RU362066"/>
    </source>
</evidence>
<dbReference type="GO" id="GO:0071973">
    <property type="term" value="P:bacterial-type flagellum-dependent cell motility"/>
    <property type="evidence" value="ECO:0007669"/>
    <property type="project" value="TreeGrafter"/>
</dbReference>
<comment type="function">
    <text evidence="5">Required for morphogenesis and for the elongation of the flagellar filament by facilitating polymerization of the flagellin monomers at the tip of growing filament. Forms a capping structure, which prevents flagellin subunits (transported through the central channel of the flagellum) from leaking out without polymerization at the distal end.</text>
</comment>
<comment type="subcellular location">
    <subcellularLocation>
        <location evidence="5">Secreted</location>
    </subcellularLocation>
    <subcellularLocation>
        <location evidence="5">Bacterial flagellum</location>
    </subcellularLocation>
</comment>
<dbReference type="STRING" id="292459.STH2977"/>
<dbReference type="InterPro" id="IPR003481">
    <property type="entry name" value="FliD_N"/>
</dbReference>
<evidence type="ECO:0000259" key="7">
    <source>
        <dbReference type="Pfam" id="PF07195"/>
    </source>
</evidence>
<dbReference type="Pfam" id="PF07196">
    <property type="entry name" value="Flagellin_IN"/>
    <property type="match status" value="1"/>
</dbReference>
<dbReference type="KEGG" id="sth:STH2977"/>
<evidence type="ECO:0000256" key="2">
    <source>
        <dbReference type="ARBA" id="ARBA00011255"/>
    </source>
</evidence>
<comment type="subunit">
    <text evidence="2 5">Homopentamer.</text>
</comment>
<keyword evidence="3" id="KW-0175">Coiled coil</keyword>
<evidence type="ECO:0000313" key="9">
    <source>
        <dbReference type="Proteomes" id="UP000000417"/>
    </source>
</evidence>
<dbReference type="Pfam" id="PF07195">
    <property type="entry name" value="FliD_C"/>
    <property type="match status" value="1"/>
</dbReference>
<dbReference type="GO" id="GO:0009424">
    <property type="term" value="C:bacterial-type flagellum hook"/>
    <property type="evidence" value="ECO:0007669"/>
    <property type="project" value="UniProtKB-UniRule"/>
</dbReference>
<evidence type="ECO:0000313" key="8">
    <source>
        <dbReference type="EMBL" id="BAD41960.1"/>
    </source>
</evidence>
<evidence type="ECO:0000256" key="1">
    <source>
        <dbReference type="ARBA" id="ARBA00009764"/>
    </source>
</evidence>
<feature type="domain" description="Flagellar hook-associated protein 2 N-terminal" evidence="6">
    <location>
        <begin position="10"/>
        <end position="106"/>
    </location>
</feature>
<dbReference type="eggNOG" id="COG1345">
    <property type="taxonomic scope" value="Bacteria"/>
</dbReference>
<keyword evidence="4 5" id="KW-0975">Bacterial flagellum</keyword>
<evidence type="ECO:0000259" key="6">
    <source>
        <dbReference type="Pfam" id="PF02465"/>
    </source>
</evidence>
<feature type="domain" description="Flagellar hook-associated protein 2 C-terminal" evidence="7">
    <location>
        <begin position="227"/>
        <end position="458"/>
    </location>
</feature>
<keyword evidence="8" id="KW-0969">Cilium</keyword>
<sequence length="476" mass="52044">MSMRLGGLISGADTETLISALLELERVRIYRQEEKQEQLEAKQKAWRDVRSALTNIQSKLDQLRFPTLFRSRKVELSDNSVATVTADAGAAQTSYTLQVVKLAQSHVITTQSEAAYKAADEQLGWAGTFDIGTDPNALKTITVEETDTLSSLAAKINAADSGVLAHVVMVSEGKFRLVLTAAKSGSANVIRLENEVPGQPPQGQTYGNLLEDILGLTGANQLVLSEAQDAEIILNGEPYKSSTNTFDNILPGIKITVKKPSGDDVVSMTVSSDIDKIVQVVKDWVNAVNSLQDLLKKLSAYDVEKKTGAALTGESLVRSIQSRMRQFFSTEVAGMPASMKMLSQIGVSTGAYGTADFGKIVVDEEKLREVLQRDPEGVARLFGLNEDGQKGIAVQMNDYIKSLLDSQSGALEVRDKSLSQQIDRIRDTIERIEVQLEQREKVLRLQFARMEEAMARLQGQGNYLALMLLGRSQSQS</sequence>
<dbReference type="InterPro" id="IPR010809">
    <property type="entry name" value="FliD_C"/>
</dbReference>
<dbReference type="GO" id="GO:0009421">
    <property type="term" value="C:bacterial-type flagellum filament cap"/>
    <property type="evidence" value="ECO:0007669"/>
    <property type="project" value="InterPro"/>
</dbReference>
<dbReference type="GO" id="GO:0005576">
    <property type="term" value="C:extracellular region"/>
    <property type="evidence" value="ECO:0007669"/>
    <property type="project" value="UniProtKB-SubCell"/>
</dbReference>
<dbReference type="InterPro" id="IPR040026">
    <property type="entry name" value="FliD"/>
</dbReference>
<accession>Q67K38</accession>
<evidence type="ECO:0000256" key="4">
    <source>
        <dbReference type="ARBA" id="ARBA00023143"/>
    </source>
</evidence>
<reference evidence="8 9" key="1">
    <citation type="journal article" date="2004" name="Nucleic Acids Res.">
        <title>Genome sequence of Symbiobacterium thermophilum, an uncultivable bacterium that depends on microbial commensalism.</title>
        <authorList>
            <person name="Ueda K."/>
            <person name="Yamashita A."/>
            <person name="Ishikawa J."/>
            <person name="Shimada M."/>
            <person name="Watsuji T."/>
            <person name="Morimura K."/>
            <person name="Ikeda H."/>
            <person name="Hattori M."/>
            <person name="Beppu T."/>
        </authorList>
    </citation>
    <scope>NUCLEOTIDE SEQUENCE [LARGE SCALE GENOMIC DNA]</scope>
    <source>
        <strain evidence="9">T / IAM 14863</strain>
    </source>
</reference>
<organism evidence="8 9">
    <name type="scientific">Symbiobacterium thermophilum (strain DSM 24528 / JCM 14929 / IAM 14863 / T)</name>
    <dbReference type="NCBI Taxonomy" id="292459"/>
    <lineage>
        <taxon>Bacteria</taxon>
        <taxon>Bacillati</taxon>
        <taxon>Bacillota</taxon>
        <taxon>Clostridia</taxon>
        <taxon>Eubacteriales</taxon>
        <taxon>Symbiobacteriaceae</taxon>
        <taxon>Symbiobacterium</taxon>
    </lineage>
</organism>
<gene>
    <name evidence="8" type="primary">fliD</name>
    <name evidence="8" type="ordered locus">STH2977</name>
</gene>
<name>Q67K38_SYMTH</name>
<proteinExistence type="inferred from homology"/>
<dbReference type="Pfam" id="PF02465">
    <property type="entry name" value="FliD_N"/>
    <property type="match status" value="1"/>
</dbReference>
<dbReference type="InterPro" id="IPR010810">
    <property type="entry name" value="Flagellin_hook_IN_motif"/>
</dbReference>
<dbReference type="HOGENOM" id="CLU_015182_8_1_9"/>
<dbReference type="PANTHER" id="PTHR30288:SF0">
    <property type="entry name" value="FLAGELLAR HOOK-ASSOCIATED PROTEIN 2"/>
    <property type="match status" value="1"/>
</dbReference>
<dbReference type="AlphaFoldDB" id="Q67K38"/>
<keyword evidence="8" id="KW-0966">Cell projection</keyword>
<keyword evidence="8" id="KW-0282">Flagellum</keyword>
<dbReference type="EMBL" id="AP006840">
    <property type="protein sequence ID" value="BAD41960.1"/>
    <property type="molecule type" value="Genomic_DNA"/>
</dbReference>
<comment type="similarity">
    <text evidence="1 5">Belongs to the FliD family.</text>
</comment>
<dbReference type="OrthoDB" id="9776025at2"/>